<name>A0A0J8UEX3_9MYCO</name>
<dbReference type="OrthoDB" id="9787435at2"/>
<dbReference type="SUPFAM" id="SSF50129">
    <property type="entry name" value="GroES-like"/>
    <property type="match status" value="1"/>
</dbReference>
<dbReference type="InterPro" id="IPR036291">
    <property type="entry name" value="NAD(P)-bd_dom_sf"/>
</dbReference>
<dbReference type="RefSeq" id="WP_019345619.1">
    <property type="nucleotide sequence ID" value="NZ_AGSZ01000296.1"/>
</dbReference>
<accession>A0A0J8UEX3</accession>
<evidence type="ECO:0000259" key="1">
    <source>
        <dbReference type="SMART" id="SM00829"/>
    </source>
</evidence>
<comment type="caution">
    <text evidence="2">The sequence shown here is derived from an EMBL/GenBank/DDBJ whole genome shotgun (WGS) entry which is preliminary data.</text>
</comment>
<dbReference type="SUPFAM" id="SSF51735">
    <property type="entry name" value="NAD(P)-binding Rossmann-fold domains"/>
    <property type="match status" value="1"/>
</dbReference>
<dbReference type="Gene3D" id="3.40.50.720">
    <property type="entry name" value="NAD(P)-binding Rossmann-like Domain"/>
    <property type="match status" value="1"/>
</dbReference>
<proteinExistence type="predicted"/>
<dbReference type="EMBL" id="LFOD01000002">
    <property type="protein sequence ID" value="KMV20053.1"/>
    <property type="molecule type" value="Genomic_DNA"/>
</dbReference>
<dbReference type="InterPro" id="IPR011032">
    <property type="entry name" value="GroES-like_sf"/>
</dbReference>
<dbReference type="PANTHER" id="PTHR43677:SF11">
    <property type="entry name" value="ZINC-CONTAINING ALCOHOL DEHYDROGENASE"/>
    <property type="match status" value="1"/>
</dbReference>
<dbReference type="AlphaFoldDB" id="A0A0J8UEX3"/>
<feature type="domain" description="Enoyl reductase (ER)" evidence="1">
    <location>
        <begin position="10"/>
        <end position="321"/>
    </location>
</feature>
<dbReference type="SMART" id="SM00829">
    <property type="entry name" value="PKS_ER"/>
    <property type="match status" value="1"/>
</dbReference>
<evidence type="ECO:0000313" key="2">
    <source>
        <dbReference type="EMBL" id="KMV20053.1"/>
    </source>
</evidence>
<dbReference type="Pfam" id="PF00107">
    <property type="entry name" value="ADH_zinc_N"/>
    <property type="match status" value="1"/>
</dbReference>
<dbReference type="InterPro" id="IPR013149">
    <property type="entry name" value="ADH-like_C"/>
</dbReference>
<dbReference type="PANTHER" id="PTHR43677">
    <property type="entry name" value="SHORT-CHAIN DEHYDROGENASE/REDUCTASE"/>
    <property type="match status" value="1"/>
</dbReference>
<organism evidence="2 3">
    <name type="scientific">Mycolicibacterium conceptionense</name>
    <dbReference type="NCBI Taxonomy" id="451644"/>
    <lineage>
        <taxon>Bacteria</taxon>
        <taxon>Bacillati</taxon>
        <taxon>Actinomycetota</taxon>
        <taxon>Actinomycetes</taxon>
        <taxon>Mycobacteriales</taxon>
        <taxon>Mycobacteriaceae</taxon>
        <taxon>Mycolicibacterium</taxon>
    </lineage>
</organism>
<dbReference type="Proteomes" id="UP000037594">
    <property type="component" value="Unassembled WGS sequence"/>
</dbReference>
<dbReference type="PATRIC" id="fig|451644.5.peg.744"/>
<dbReference type="GO" id="GO:0016491">
    <property type="term" value="F:oxidoreductase activity"/>
    <property type="evidence" value="ECO:0007669"/>
    <property type="project" value="InterPro"/>
</dbReference>
<sequence>MKAALVTEWGRVPAYTDVPTPQAHEGTQVATVEASALTNLTRALVSGTHYASKEIALPAIPGVDGVARLADGRRIYTGALGYSGMMAEQAVVDPRGGVEIPEHVDSVTAAALPNPGISAWTALSHAAAVKPGDHVLVLGATGVTGSMAVQLAGAMFGAETVVAAGRNPERLEWLRSAGAHDTIALGEQDLSARVAEMHARRPFDAVLDYLWGDPAAEVLTALAASHPAAHYHPTRFVQIGSMTGPTLTLDAAVLRSTGITLCGVGIGSVPQEVLGRARTEALPKLFDMAAAGHIELRTQPRALADVAEVWAGGEPSGTRVVLTP</sequence>
<dbReference type="InterPro" id="IPR051397">
    <property type="entry name" value="Zn-ADH-like_protein"/>
</dbReference>
<gene>
    <name evidence="2" type="ORF">ACT17_03680</name>
</gene>
<protein>
    <submittedName>
        <fullName evidence="2">Alcohol dehydrogenase</fullName>
    </submittedName>
</protein>
<dbReference type="InterPro" id="IPR020843">
    <property type="entry name" value="ER"/>
</dbReference>
<dbReference type="Gene3D" id="3.90.180.10">
    <property type="entry name" value="Medium-chain alcohol dehydrogenases, catalytic domain"/>
    <property type="match status" value="1"/>
</dbReference>
<reference evidence="2 3" key="1">
    <citation type="submission" date="2015-06" db="EMBL/GenBank/DDBJ databases">
        <title>Genome sequence of Mycobacterium conceptionense strain MLE.</title>
        <authorList>
            <person name="Greninger A.L."/>
            <person name="Cunningham G."/>
            <person name="Chiu C.Y."/>
            <person name="Miller S."/>
        </authorList>
    </citation>
    <scope>NUCLEOTIDE SEQUENCE [LARGE SCALE GENOMIC DNA]</scope>
    <source>
        <strain evidence="2 3">MLE</strain>
    </source>
</reference>
<evidence type="ECO:0000313" key="3">
    <source>
        <dbReference type="Proteomes" id="UP000037594"/>
    </source>
</evidence>